<evidence type="ECO:0000313" key="2">
    <source>
        <dbReference type="EMBL" id="SDQ89947.1"/>
    </source>
</evidence>
<organism evidence="2 3">
    <name type="scientific">Virgibacillus salinus</name>
    <dbReference type="NCBI Taxonomy" id="553311"/>
    <lineage>
        <taxon>Bacteria</taxon>
        <taxon>Bacillati</taxon>
        <taxon>Bacillota</taxon>
        <taxon>Bacilli</taxon>
        <taxon>Bacillales</taxon>
        <taxon>Bacillaceae</taxon>
        <taxon>Virgibacillus</taxon>
    </lineage>
</organism>
<feature type="transmembrane region" description="Helical" evidence="1">
    <location>
        <begin position="832"/>
        <end position="851"/>
    </location>
</feature>
<dbReference type="Gene3D" id="3.30.70.1320">
    <property type="entry name" value="Multidrug efflux transporter AcrB pore domain like"/>
    <property type="match status" value="1"/>
</dbReference>
<dbReference type="SUPFAM" id="SSF82714">
    <property type="entry name" value="Multidrug efflux transporter AcrB TolC docking domain, DN and DC subdomains"/>
    <property type="match status" value="1"/>
</dbReference>
<feature type="transmembrane region" description="Helical" evidence="1">
    <location>
        <begin position="453"/>
        <end position="480"/>
    </location>
</feature>
<feature type="transmembrane region" description="Helical" evidence="1">
    <location>
        <begin position="858"/>
        <end position="878"/>
    </location>
</feature>
<feature type="transmembrane region" description="Helical" evidence="1">
    <location>
        <begin position="959"/>
        <end position="984"/>
    </location>
</feature>
<protein>
    <submittedName>
        <fullName evidence="2">Hydrophobic/amphiphilic exporter-1, HAE1 family</fullName>
    </submittedName>
</protein>
<dbReference type="AlphaFoldDB" id="A0A1H1EMH7"/>
<proteinExistence type="predicted"/>
<dbReference type="SUPFAM" id="SSF82866">
    <property type="entry name" value="Multidrug efflux transporter AcrB transmembrane domain"/>
    <property type="match status" value="2"/>
</dbReference>
<dbReference type="SUPFAM" id="SSF82693">
    <property type="entry name" value="Multidrug efflux transporter AcrB pore domain, PN1, PN2, PC1 and PC2 subdomains"/>
    <property type="match status" value="1"/>
</dbReference>
<dbReference type="Gene3D" id="1.20.1640.10">
    <property type="entry name" value="Multidrug efflux transporter AcrB transmembrane domain"/>
    <property type="match status" value="2"/>
</dbReference>
<keyword evidence="1" id="KW-1133">Transmembrane helix</keyword>
<keyword evidence="3" id="KW-1185">Reference proteome</keyword>
<dbReference type="Gene3D" id="3.30.70.1430">
    <property type="entry name" value="Multidrug efflux transporter AcrB pore domain"/>
    <property type="match status" value="2"/>
</dbReference>
<dbReference type="EMBL" id="FNKD01000003">
    <property type="protein sequence ID" value="SDQ89947.1"/>
    <property type="molecule type" value="Genomic_DNA"/>
</dbReference>
<gene>
    <name evidence="2" type="ORF">SAMN05216231_2959</name>
</gene>
<dbReference type="RefSeq" id="WP_092493729.1">
    <property type="nucleotide sequence ID" value="NZ_FNKD01000003.1"/>
</dbReference>
<dbReference type="STRING" id="553311.SAMN05216231_2959"/>
<dbReference type="Gene3D" id="3.30.70.1440">
    <property type="entry name" value="Multidrug efflux transporter AcrB pore domain"/>
    <property type="match status" value="1"/>
</dbReference>
<dbReference type="Gene3D" id="3.30.2090.10">
    <property type="entry name" value="Multidrug efflux transporter AcrB TolC docking domain, DN and DC subdomains"/>
    <property type="match status" value="2"/>
</dbReference>
<evidence type="ECO:0000313" key="3">
    <source>
        <dbReference type="Proteomes" id="UP000199444"/>
    </source>
</evidence>
<dbReference type="PANTHER" id="PTHR32063:SF0">
    <property type="entry name" value="SWARMING MOTILITY PROTEIN SWRC"/>
    <property type="match status" value="1"/>
</dbReference>
<dbReference type="InterPro" id="IPR001036">
    <property type="entry name" value="Acrflvin-R"/>
</dbReference>
<accession>A0A1H1EMH7</accession>
<dbReference type="InterPro" id="IPR027463">
    <property type="entry name" value="AcrB_DN_DC_subdom"/>
</dbReference>
<sequence>MLKLILRRKILVTLVTVLIIILGGYSLTKLDQVLLPEVEFDQAYAIVSAGDMSAAEVERSITNPLEQRIQGVDGVEDIDSTTAIGQSSIYIMIESGRGHEVSQEVTSIVQSTTADIAGITDVVTDQVGTTQNYEFYMDISNGDMDKMTEFAEDILEPRLENLAEVDNVSLMGNQSYEMAVEFDREAVNDNALDISKVTSVIQQTNTEATLGELSAEQNEPSLRWQTKSQSVEDVEHIQIPTQTGFIDLQEIANVTLKPLASSSYVWKNGTKDFIFIQIGRSANTTQIEMAESVRTEVNDIREEGLISGFELNEMVAQADYIQDSIDGISSNILVGGILAIVILLLFLRNLRATVIIGVSIPTSILLTFITMWILDYSFNILTLIGLGLGIGMMVDSAIVILESIYRKKEEGLNSVTAVIHGTKEVATAVIASMLTTIAVFLPIGIMGGEVGQFMILLSVVVATTLISSVIVAFTLIPTLAEKFLKLPKKKKRNDSTIVNSYGNFVAWIVKQKRNSFSVVFIFFLLFVGSVFLVPKIPMNIMPDMLNRYSELLVDVESGLTVEEREELTNKINETLIEIDDVESNHLIDESGSFYTFINMTKGEDITREQEEVNEDILQSLRNLSEDTPIKSVQSMMSVSTGYPVQVQISGEDFEQLQILGEDFSKELEQIHGIEEVSNSIERTSVEKVVELKENAMEDAGLSENQIRQFIQQVFLDMPIGEVTVSEESIPLNLKWGKKTTTEDALLGLKVPTQNGEEPLSTFIELQSVQVPNEISHHNGERYITISADTSDTDLGSVNREVQQLIDNIESPLGYTISVAGDLEEQQELMQDMILILAISIFLVYLVMAVQFNHLSHPLIVMSVIPMTIVGVIAGLYITQQELSVMSGMGIIMLIGIVLNNAILLVDRANQLRKKGYTLIESISEAGKNRIRPIFMTTLTTAGGMLPLALAGGISGNYQAPMAIAIISGLLFATLITLVLIPAVYQISHIIGNGFQRVFKKKKSTRLDDLAG</sequence>
<dbReference type="GO" id="GO:0005886">
    <property type="term" value="C:plasma membrane"/>
    <property type="evidence" value="ECO:0007669"/>
    <property type="project" value="TreeGrafter"/>
</dbReference>
<dbReference type="PANTHER" id="PTHR32063">
    <property type="match status" value="1"/>
</dbReference>
<evidence type="ECO:0000256" key="1">
    <source>
        <dbReference type="SAM" id="Phobius"/>
    </source>
</evidence>
<feature type="transmembrane region" description="Helical" evidence="1">
    <location>
        <begin position="354"/>
        <end position="374"/>
    </location>
</feature>
<feature type="transmembrane region" description="Helical" evidence="1">
    <location>
        <begin position="884"/>
        <end position="905"/>
    </location>
</feature>
<reference evidence="2 3" key="1">
    <citation type="submission" date="2016-10" db="EMBL/GenBank/DDBJ databases">
        <authorList>
            <person name="de Groot N.N."/>
        </authorList>
    </citation>
    <scope>NUCLEOTIDE SEQUENCE [LARGE SCALE GENOMIC DNA]</scope>
    <source>
        <strain evidence="2 3">CGMCC 1.10449</strain>
    </source>
</reference>
<name>A0A1H1EMH7_9BACI</name>
<dbReference type="Pfam" id="PF00873">
    <property type="entry name" value="ACR_tran"/>
    <property type="match status" value="1"/>
</dbReference>
<feature type="transmembrane region" description="Helical" evidence="1">
    <location>
        <begin position="425"/>
        <end position="447"/>
    </location>
</feature>
<feature type="transmembrane region" description="Helical" evidence="1">
    <location>
        <begin position="380"/>
        <end position="404"/>
    </location>
</feature>
<dbReference type="Proteomes" id="UP000199444">
    <property type="component" value="Unassembled WGS sequence"/>
</dbReference>
<feature type="transmembrane region" description="Helical" evidence="1">
    <location>
        <begin position="516"/>
        <end position="534"/>
    </location>
</feature>
<feature type="transmembrane region" description="Helical" evidence="1">
    <location>
        <begin position="328"/>
        <end position="347"/>
    </location>
</feature>
<feature type="transmembrane region" description="Helical" evidence="1">
    <location>
        <begin position="933"/>
        <end position="953"/>
    </location>
</feature>
<dbReference type="PRINTS" id="PR00702">
    <property type="entry name" value="ACRIFLAVINRP"/>
</dbReference>
<keyword evidence="1" id="KW-0812">Transmembrane</keyword>
<keyword evidence="1" id="KW-0472">Membrane</keyword>
<dbReference type="GO" id="GO:0042910">
    <property type="term" value="F:xenobiotic transmembrane transporter activity"/>
    <property type="evidence" value="ECO:0007669"/>
    <property type="project" value="TreeGrafter"/>
</dbReference>